<keyword evidence="9" id="KW-1185">Reference proteome</keyword>
<evidence type="ECO:0000256" key="2">
    <source>
        <dbReference type="ARBA" id="ARBA00004496"/>
    </source>
</evidence>
<evidence type="ECO:0000256" key="6">
    <source>
        <dbReference type="ARBA" id="ARBA00022827"/>
    </source>
</evidence>
<dbReference type="InterPro" id="IPR036188">
    <property type="entry name" value="FAD/NAD-bd_sf"/>
</dbReference>
<feature type="domain" description="Amine oxidase" evidence="8">
    <location>
        <begin position="13"/>
        <end position="539"/>
    </location>
</feature>
<dbReference type="InterPro" id="IPR050281">
    <property type="entry name" value="Flavin_monoamine_oxidase"/>
</dbReference>
<dbReference type="Pfam" id="PF01593">
    <property type="entry name" value="Amino_oxidase"/>
    <property type="match status" value="1"/>
</dbReference>
<name>A0ABM0M5W7_SACKO</name>
<dbReference type="RefSeq" id="XP_006815408.1">
    <property type="nucleotide sequence ID" value="XM_006815345.1"/>
</dbReference>
<sequence>MSEATVVVIGAGIAGLSAAKELIENGITDVKLLEASDRIGGRILQCKVVNSGLLEMGANWIHGTSNNPVHALAAQHQLFNKKLSVTRTQSNGIQALTSQGTQIDSDIVEKIEHFYYSSLDETKTFHEKNKHSDKSCEHNHTASVGEFLNKTIIDYSKSYFLTKQEKSFYECLLNLECCISGCNSMNDVALIPFGEYVELPGEHRILPSGYESLIKAIQKGIPQEKIWINMTVSTIHWGLSKITSSKIAESNSGDNVEVPNIHHHNCPVYVQCEDGVTLPADHVIVTSSLGFLKEHVEEFLDPRLPDDKIQAIRALGFGTVGKIYLHYDVPWWSKSFTCFLVWDEDTEIQPGDAVKQQGLWYHKLYSFGVVVTNPNVVVGWLAGQQAEHMETLSESEGLWYHKLYSFGVVVTNPNVVVGWLAGQQAEHMETLSESEVGITCTAILRKFFSRDDIPEPQKVNQTSWYSNPYTRGSYSYVAVGSSGDDIDILSKPLPYSEHMTSSTQHQLQVLFAGEATHRTFYSTTHGALLSGQREADRILSLYKSQITSK</sequence>
<dbReference type="PANTHER" id="PTHR10742:SF405">
    <property type="entry name" value="PEROXISOMAL N(1)-ACETYL-SPERMINE_SPERMIDINE OXIDASE"/>
    <property type="match status" value="1"/>
</dbReference>
<proteinExistence type="inferred from homology"/>
<evidence type="ECO:0000256" key="7">
    <source>
        <dbReference type="ARBA" id="ARBA00023002"/>
    </source>
</evidence>
<dbReference type="PRINTS" id="PR00419">
    <property type="entry name" value="ADXRDTASE"/>
</dbReference>
<gene>
    <name evidence="10" type="primary">LOC100372068</name>
</gene>
<comment type="cofactor">
    <cofactor evidence="1">
        <name>FAD</name>
        <dbReference type="ChEBI" id="CHEBI:57692"/>
    </cofactor>
</comment>
<evidence type="ECO:0000256" key="5">
    <source>
        <dbReference type="ARBA" id="ARBA00022630"/>
    </source>
</evidence>
<dbReference type="InterPro" id="IPR002937">
    <property type="entry name" value="Amino_oxidase"/>
</dbReference>
<organism evidence="9 10">
    <name type="scientific">Saccoglossus kowalevskii</name>
    <name type="common">Acorn worm</name>
    <dbReference type="NCBI Taxonomy" id="10224"/>
    <lineage>
        <taxon>Eukaryota</taxon>
        <taxon>Metazoa</taxon>
        <taxon>Hemichordata</taxon>
        <taxon>Enteropneusta</taxon>
        <taxon>Harrimaniidae</taxon>
        <taxon>Saccoglossus</taxon>
    </lineage>
</organism>
<comment type="similarity">
    <text evidence="3">Belongs to the flavin monoamine oxidase family.</text>
</comment>
<keyword evidence="7" id="KW-0560">Oxidoreductase</keyword>
<dbReference type="SUPFAM" id="SSF54373">
    <property type="entry name" value="FAD-linked reductases, C-terminal domain"/>
    <property type="match status" value="2"/>
</dbReference>
<evidence type="ECO:0000256" key="1">
    <source>
        <dbReference type="ARBA" id="ARBA00001974"/>
    </source>
</evidence>
<dbReference type="Proteomes" id="UP000694865">
    <property type="component" value="Unplaced"/>
</dbReference>
<comment type="subcellular location">
    <subcellularLocation>
        <location evidence="2">Cytoplasm</location>
    </subcellularLocation>
</comment>
<protein>
    <submittedName>
        <fullName evidence="10">Peroxisomal N(1)-acetyl-spermine/spermidine oxidase-like</fullName>
    </submittedName>
</protein>
<evidence type="ECO:0000313" key="9">
    <source>
        <dbReference type="Proteomes" id="UP000694865"/>
    </source>
</evidence>
<evidence type="ECO:0000256" key="4">
    <source>
        <dbReference type="ARBA" id="ARBA00022490"/>
    </source>
</evidence>
<keyword evidence="6" id="KW-0274">FAD</keyword>
<dbReference type="Gene3D" id="3.50.50.60">
    <property type="entry name" value="FAD/NAD(P)-binding domain"/>
    <property type="match status" value="2"/>
</dbReference>
<dbReference type="PANTHER" id="PTHR10742">
    <property type="entry name" value="FLAVIN MONOAMINE OXIDASE"/>
    <property type="match status" value="1"/>
</dbReference>
<keyword evidence="5" id="KW-0285">Flavoprotein</keyword>
<evidence type="ECO:0000259" key="8">
    <source>
        <dbReference type="Pfam" id="PF01593"/>
    </source>
</evidence>
<dbReference type="Gene3D" id="3.90.660.10">
    <property type="match status" value="2"/>
</dbReference>
<evidence type="ECO:0000313" key="10">
    <source>
        <dbReference type="RefSeq" id="XP_006815408.1"/>
    </source>
</evidence>
<dbReference type="GeneID" id="100372068"/>
<reference evidence="10" key="1">
    <citation type="submission" date="2025-08" db="UniProtKB">
        <authorList>
            <consortium name="RefSeq"/>
        </authorList>
    </citation>
    <scope>IDENTIFICATION</scope>
    <source>
        <tissue evidence="10">Testes</tissue>
    </source>
</reference>
<accession>A0ABM0M5W7</accession>
<evidence type="ECO:0000256" key="3">
    <source>
        <dbReference type="ARBA" id="ARBA00005995"/>
    </source>
</evidence>
<dbReference type="SUPFAM" id="SSF51905">
    <property type="entry name" value="FAD/NAD(P)-binding domain"/>
    <property type="match status" value="1"/>
</dbReference>
<keyword evidence="4" id="KW-0963">Cytoplasm</keyword>